<dbReference type="Pfam" id="PF01844">
    <property type="entry name" value="HNH"/>
    <property type="match status" value="1"/>
</dbReference>
<dbReference type="EMBL" id="JDYK01000006">
    <property type="protein sequence ID" value="EWS81604.1"/>
    <property type="molecule type" value="Genomic_DNA"/>
</dbReference>
<protein>
    <recommendedName>
        <fullName evidence="3">HNH nuclease domain-containing protein</fullName>
    </recommendedName>
</protein>
<feature type="region of interest" description="Disordered" evidence="2">
    <location>
        <begin position="222"/>
        <end position="242"/>
    </location>
</feature>
<dbReference type="CDD" id="cd00085">
    <property type="entry name" value="HNHc"/>
    <property type="match status" value="1"/>
</dbReference>
<feature type="region of interest" description="Disordered" evidence="2">
    <location>
        <begin position="1"/>
        <end position="26"/>
    </location>
</feature>
<dbReference type="GO" id="GO:0003676">
    <property type="term" value="F:nucleic acid binding"/>
    <property type="evidence" value="ECO:0007669"/>
    <property type="project" value="InterPro"/>
</dbReference>
<feature type="compositionally biased region" description="Low complexity" evidence="2">
    <location>
        <begin position="284"/>
        <end position="301"/>
    </location>
</feature>
<dbReference type="InterPro" id="IPR002711">
    <property type="entry name" value="HNH"/>
</dbReference>
<feature type="region of interest" description="Disordered" evidence="2">
    <location>
        <begin position="284"/>
        <end position="318"/>
    </location>
</feature>
<dbReference type="Pfam" id="PF02720">
    <property type="entry name" value="DUF222"/>
    <property type="match status" value="1"/>
</dbReference>
<dbReference type="RefSeq" id="WP_038371677.1">
    <property type="nucleotide sequence ID" value="NZ_KK069991.1"/>
</dbReference>
<dbReference type="AlphaFoldDB" id="Z9JTV2"/>
<reference evidence="4 5" key="1">
    <citation type="submission" date="2014-02" db="EMBL/GenBank/DDBJ databases">
        <title>Genome sequence of Brachybacterium phenoliresistens strain W13A50.</title>
        <authorList>
            <person name="Wang X."/>
        </authorList>
    </citation>
    <scope>NUCLEOTIDE SEQUENCE [LARGE SCALE GENOMIC DNA]</scope>
    <source>
        <strain evidence="4 5">W13A50</strain>
    </source>
</reference>
<name>Z9JTV2_9MICO</name>
<comment type="caution">
    <text evidence="4">The sequence shown here is derived from an EMBL/GenBank/DDBJ whole genome shotgun (WGS) entry which is preliminary data.</text>
</comment>
<keyword evidence="5" id="KW-1185">Reference proteome</keyword>
<evidence type="ECO:0000313" key="5">
    <source>
        <dbReference type="Proteomes" id="UP000023067"/>
    </source>
</evidence>
<dbReference type="GO" id="GO:0008270">
    <property type="term" value="F:zinc ion binding"/>
    <property type="evidence" value="ECO:0007669"/>
    <property type="project" value="InterPro"/>
</dbReference>
<dbReference type="InterPro" id="IPR003615">
    <property type="entry name" value="HNH_nuc"/>
</dbReference>
<accession>Z9JTV2</accession>
<dbReference type="InterPro" id="IPR003870">
    <property type="entry name" value="DUF222"/>
</dbReference>
<organism evidence="4 5">
    <name type="scientific">Brachybacterium phenoliresistens</name>
    <dbReference type="NCBI Taxonomy" id="396014"/>
    <lineage>
        <taxon>Bacteria</taxon>
        <taxon>Bacillati</taxon>
        <taxon>Actinomycetota</taxon>
        <taxon>Actinomycetes</taxon>
        <taxon>Micrococcales</taxon>
        <taxon>Dermabacteraceae</taxon>
        <taxon>Brachybacterium</taxon>
    </lineage>
</organism>
<dbReference type="Gene3D" id="1.10.30.50">
    <property type="match status" value="1"/>
</dbReference>
<dbReference type="PATRIC" id="fig|396014.3.peg.1470"/>
<dbReference type="eggNOG" id="COG1403">
    <property type="taxonomic scope" value="Bacteria"/>
</dbReference>
<evidence type="ECO:0000256" key="2">
    <source>
        <dbReference type="SAM" id="MobiDB-lite"/>
    </source>
</evidence>
<dbReference type="STRING" id="396014.BF93_15625"/>
<sequence length="532" mass="56946">MSETKGADRTRTAAEGPASAEGRAAAEARAAADAAIGQVTPLNREDAERLGTRIQAHAAHIAEAMCAFLLLVAEFESRDALRWYVGLKSTAHWLAWACSMSPGTAREHVRVARALPRMPATVEEFRRGRLSFSKVREMTRLVGRVEEEALLEMARSMTASQLARTISGFRAAEGTRMPQEAARAASWRVREDGMVELRAVLPAEVGAEIVTALDLALQRDDAPIGEDDDARSARADFGTPDIPQRKADALLDLARTYLETAPADCSGEDRHLVLVHVTPDALAADGVPAGTPAAPGEEPAAPSDPPAPSLDTGGHRDRCGIVGMGPLEPATAQRLACTGMLALLVTDEDGEVLHLGRTRRLASPAQRRALRATQGTCQFPGCHQSRHLDAHHLVPWSDGGSTDIEDLVLLCRRHHMMVHEGGLTLHRLRDGGGEAAARGASRFEVRDRSGRPVQAWWPHVLEHARVAPAEVGHPLKIIDASTPPLHWGAGDVRIAPTTGGYDFHRDDAVSGLLSRRPAEDGTTAAATAPAGR</sequence>
<evidence type="ECO:0000259" key="3">
    <source>
        <dbReference type="SMART" id="SM00507"/>
    </source>
</evidence>
<feature type="compositionally biased region" description="Low complexity" evidence="2">
    <location>
        <begin position="13"/>
        <end position="26"/>
    </location>
</feature>
<dbReference type="SMART" id="SM00507">
    <property type="entry name" value="HNHc"/>
    <property type="match status" value="1"/>
</dbReference>
<evidence type="ECO:0000313" key="4">
    <source>
        <dbReference type="EMBL" id="EWS81604.1"/>
    </source>
</evidence>
<dbReference type="HOGENOM" id="CLU_026086_0_0_11"/>
<feature type="compositionally biased region" description="Basic and acidic residues" evidence="2">
    <location>
        <begin position="1"/>
        <end position="12"/>
    </location>
</feature>
<dbReference type="Proteomes" id="UP000023067">
    <property type="component" value="Unassembled WGS sequence"/>
</dbReference>
<proteinExistence type="inferred from homology"/>
<comment type="similarity">
    <text evidence="1">Belongs to the Rv1128c/1148c/1588c/1702c/1945/3466 family.</text>
</comment>
<feature type="domain" description="HNH nuclease" evidence="3">
    <location>
        <begin position="365"/>
        <end position="416"/>
    </location>
</feature>
<evidence type="ECO:0000256" key="1">
    <source>
        <dbReference type="ARBA" id="ARBA00023450"/>
    </source>
</evidence>
<dbReference type="GO" id="GO:0004519">
    <property type="term" value="F:endonuclease activity"/>
    <property type="evidence" value="ECO:0007669"/>
    <property type="project" value="InterPro"/>
</dbReference>
<gene>
    <name evidence="4" type="ORF">BF93_15625</name>
</gene>